<dbReference type="AlphaFoldDB" id="K9WGV3"/>
<dbReference type="EMBL" id="CP003630">
    <property type="protein sequence ID" value="AFZ19009.1"/>
    <property type="molecule type" value="Genomic_DNA"/>
</dbReference>
<reference evidence="1 2" key="1">
    <citation type="submission" date="2012-06" db="EMBL/GenBank/DDBJ databases">
        <title>Finished chromosome of genome of Microcoleus sp. PCC 7113.</title>
        <authorList>
            <consortium name="US DOE Joint Genome Institute"/>
            <person name="Gugger M."/>
            <person name="Coursin T."/>
            <person name="Rippka R."/>
            <person name="Tandeau De Marsac N."/>
            <person name="Huntemann M."/>
            <person name="Wei C.-L."/>
            <person name="Han J."/>
            <person name="Detter J.C."/>
            <person name="Han C."/>
            <person name="Tapia R."/>
            <person name="Chen A."/>
            <person name="Kyrpides N."/>
            <person name="Mavromatis K."/>
            <person name="Markowitz V."/>
            <person name="Szeto E."/>
            <person name="Ivanova N."/>
            <person name="Pagani I."/>
            <person name="Pati A."/>
            <person name="Goodwin L."/>
            <person name="Nordberg H.P."/>
            <person name="Cantor M.N."/>
            <person name="Hua S.X."/>
            <person name="Woyke T."/>
            <person name="Kerfeld C.A."/>
        </authorList>
    </citation>
    <scope>NUCLEOTIDE SEQUENCE [LARGE SCALE GENOMIC DNA]</scope>
    <source>
        <strain evidence="1 2">PCC 7113</strain>
    </source>
</reference>
<dbReference type="RefSeq" id="WP_015183153.1">
    <property type="nucleotide sequence ID" value="NC_019738.1"/>
</dbReference>
<sequence length="80" mass="9282">MTLQELQKQALQLLISDRWRLVQSVLASIEKETLSSISPNSTIQPLTNLYPWTQRLIGSIQLDTDYSTESYVDYLEEKYS</sequence>
<keyword evidence="2" id="KW-1185">Reference proteome</keyword>
<dbReference type="OrthoDB" id="7063513at2"/>
<accession>K9WGV3</accession>
<name>K9WGV3_9CYAN</name>
<dbReference type="eggNOG" id="ENOG503335Y">
    <property type="taxonomic scope" value="Bacteria"/>
</dbReference>
<evidence type="ECO:0000313" key="1">
    <source>
        <dbReference type="EMBL" id="AFZ19009.1"/>
    </source>
</evidence>
<dbReference type="STRING" id="1173027.Mic7113_3271"/>
<dbReference type="HOGENOM" id="CLU_193091_0_0_3"/>
<dbReference type="Proteomes" id="UP000010471">
    <property type="component" value="Chromosome"/>
</dbReference>
<proteinExistence type="predicted"/>
<protein>
    <submittedName>
        <fullName evidence="1">Uncharacterized protein</fullName>
    </submittedName>
</protein>
<gene>
    <name evidence="1" type="ORF">Mic7113_3271</name>
</gene>
<evidence type="ECO:0000313" key="2">
    <source>
        <dbReference type="Proteomes" id="UP000010471"/>
    </source>
</evidence>
<organism evidence="1 2">
    <name type="scientific">Allocoleopsis franciscana PCC 7113</name>
    <dbReference type="NCBI Taxonomy" id="1173027"/>
    <lineage>
        <taxon>Bacteria</taxon>
        <taxon>Bacillati</taxon>
        <taxon>Cyanobacteriota</taxon>
        <taxon>Cyanophyceae</taxon>
        <taxon>Coleofasciculales</taxon>
        <taxon>Coleofasciculaceae</taxon>
        <taxon>Allocoleopsis</taxon>
        <taxon>Allocoleopsis franciscana</taxon>
    </lineage>
</organism>
<dbReference type="KEGG" id="mic:Mic7113_3271"/>